<gene>
    <name evidence="1" type="ORF">HNQ71_000500</name>
</gene>
<dbReference type="Proteomes" id="UP000556329">
    <property type="component" value="Unassembled WGS sequence"/>
</dbReference>
<evidence type="ECO:0008006" key="3">
    <source>
        <dbReference type="Google" id="ProtNLM"/>
    </source>
</evidence>
<evidence type="ECO:0000313" key="1">
    <source>
        <dbReference type="EMBL" id="MBB6407856.1"/>
    </source>
</evidence>
<reference evidence="1 2" key="1">
    <citation type="submission" date="2020-08" db="EMBL/GenBank/DDBJ databases">
        <title>Genomic Encyclopedia of Type Strains, Phase IV (KMG-IV): sequencing the most valuable type-strain genomes for metagenomic binning, comparative biology and taxonomic classification.</title>
        <authorList>
            <person name="Goeker M."/>
        </authorList>
    </citation>
    <scope>NUCLEOTIDE SEQUENCE [LARGE SCALE GENOMIC DNA]</scope>
    <source>
        <strain evidence="1 2">DSM 100039</strain>
    </source>
</reference>
<accession>A0A841NY05</accession>
<sequence length="138" mass="15247">MGFGVFIHRSDSIYDDSPAEQYQFPSQYLRRVEACVGDWIIYYEPSKVDDTRGYFAIAKVQQVISDPVAPGMYLALIEPGSYLDFANHVPFSGVDGLVERGLLNDQGRISGRVSCATEFSVVSSYAPMMSAARSRVSS</sequence>
<evidence type="ECO:0000313" key="2">
    <source>
        <dbReference type="Proteomes" id="UP000556329"/>
    </source>
</evidence>
<proteinExistence type="predicted"/>
<comment type="caution">
    <text evidence="1">The sequence shown here is derived from an EMBL/GenBank/DDBJ whole genome shotgun (WGS) entry which is preliminary data.</text>
</comment>
<keyword evidence="2" id="KW-1185">Reference proteome</keyword>
<name>A0A841NY05_9HYPH</name>
<protein>
    <recommendedName>
        <fullName evidence="3">Restriction endonuclease</fullName>
    </recommendedName>
</protein>
<dbReference type="EMBL" id="JACHEF010000001">
    <property type="protein sequence ID" value="MBB6407856.1"/>
    <property type="molecule type" value="Genomic_DNA"/>
</dbReference>
<organism evidence="1 2">
    <name type="scientific">Mesorhizobium sangaii</name>
    <dbReference type="NCBI Taxonomy" id="505389"/>
    <lineage>
        <taxon>Bacteria</taxon>
        <taxon>Pseudomonadati</taxon>
        <taxon>Pseudomonadota</taxon>
        <taxon>Alphaproteobacteria</taxon>
        <taxon>Hyphomicrobiales</taxon>
        <taxon>Phyllobacteriaceae</taxon>
        <taxon>Mesorhizobium</taxon>
    </lineage>
</organism>
<dbReference type="AlphaFoldDB" id="A0A841NY05"/>